<geneLocation type="plasmid" evidence="5">
    <name>p2</name>
</geneLocation>
<dbReference type="SUPFAM" id="SSF53098">
    <property type="entry name" value="Ribonuclease H-like"/>
    <property type="match status" value="1"/>
</dbReference>
<reference evidence="5 6" key="1">
    <citation type="submission" date="2018-09" db="EMBL/GenBank/DDBJ databases">
        <title>Whole genome based analysis of evolution and adaptive divergence in Indian and Brazilian strains of Azospirillum brasilense.</title>
        <authorList>
            <person name="Singh C."/>
            <person name="Tripathi A.K."/>
        </authorList>
    </citation>
    <scope>NUCLEOTIDE SEQUENCE [LARGE SCALE GENOMIC DNA]</scope>
    <source>
        <strain evidence="5 6">MTCC4036</strain>
        <plasmid evidence="5 6">p2</plasmid>
    </source>
</reference>
<keyword evidence="5" id="KW-0614">Plasmid</keyword>
<protein>
    <submittedName>
        <fullName evidence="5">IS6 family transposase</fullName>
    </submittedName>
</protein>
<proteinExistence type="predicted"/>
<feature type="domain" description="DDE" evidence="4">
    <location>
        <begin position="110"/>
        <end position="239"/>
    </location>
</feature>
<evidence type="ECO:0000256" key="2">
    <source>
        <dbReference type="ARBA" id="ARBA00023125"/>
    </source>
</evidence>
<accession>A0A4D8Q725</accession>
<keyword evidence="3" id="KW-0233">DNA recombination</keyword>
<evidence type="ECO:0000313" key="6">
    <source>
        <dbReference type="Proteomes" id="UP000298596"/>
    </source>
</evidence>
<gene>
    <name evidence="5" type="ORF">D3867_28715</name>
</gene>
<dbReference type="GO" id="GO:0006310">
    <property type="term" value="P:DNA recombination"/>
    <property type="evidence" value="ECO:0007669"/>
    <property type="project" value="UniProtKB-KW"/>
</dbReference>
<dbReference type="InterPro" id="IPR032874">
    <property type="entry name" value="DDE_dom"/>
</dbReference>
<dbReference type="InterPro" id="IPR052183">
    <property type="entry name" value="IS_Transposase"/>
</dbReference>
<dbReference type="Pfam" id="PF13610">
    <property type="entry name" value="DDE_Tnp_IS240"/>
    <property type="match status" value="1"/>
</dbReference>
<dbReference type="InterPro" id="IPR012337">
    <property type="entry name" value="RNaseH-like_sf"/>
</dbReference>
<dbReference type="PANTHER" id="PTHR35528">
    <property type="entry name" value="BLL1675 PROTEIN"/>
    <property type="match status" value="1"/>
</dbReference>
<dbReference type="NCBIfam" id="NF033587">
    <property type="entry name" value="transpos_IS6"/>
    <property type="match status" value="1"/>
</dbReference>
<keyword evidence="1" id="KW-0815">Transposition</keyword>
<name>A0A4D8Q725_AZOBR</name>
<dbReference type="GO" id="GO:0003677">
    <property type="term" value="F:DNA binding"/>
    <property type="evidence" value="ECO:0007669"/>
    <property type="project" value="UniProtKB-KW"/>
</dbReference>
<organism evidence="5 6">
    <name type="scientific">Azospirillum brasilense</name>
    <dbReference type="NCBI Taxonomy" id="192"/>
    <lineage>
        <taxon>Bacteria</taxon>
        <taxon>Pseudomonadati</taxon>
        <taxon>Pseudomonadota</taxon>
        <taxon>Alphaproteobacteria</taxon>
        <taxon>Rhodospirillales</taxon>
        <taxon>Azospirillaceae</taxon>
        <taxon>Azospirillum</taxon>
    </lineage>
</organism>
<dbReference type="AlphaFoldDB" id="A0A4D8Q725"/>
<evidence type="ECO:0000256" key="1">
    <source>
        <dbReference type="ARBA" id="ARBA00022578"/>
    </source>
</evidence>
<dbReference type="Proteomes" id="UP000298596">
    <property type="component" value="Plasmid p2"/>
</dbReference>
<dbReference type="EMBL" id="CP032332">
    <property type="protein sequence ID" value="QCO05858.1"/>
    <property type="molecule type" value="Genomic_DNA"/>
</dbReference>
<evidence type="ECO:0000256" key="3">
    <source>
        <dbReference type="ARBA" id="ARBA00023172"/>
    </source>
</evidence>
<dbReference type="PANTHER" id="PTHR35528:SF3">
    <property type="entry name" value="BLL1675 PROTEIN"/>
    <property type="match status" value="1"/>
</dbReference>
<keyword evidence="2" id="KW-0238">DNA-binding</keyword>
<evidence type="ECO:0000259" key="4">
    <source>
        <dbReference type="Pfam" id="PF13610"/>
    </source>
</evidence>
<dbReference type="GO" id="GO:0032196">
    <property type="term" value="P:transposition"/>
    <property type="evidence" value="ECO:0007669"/>
    <property type="project" value="UniProtKB-KW"/>
</dbReference>
<sequence length="272" mass="31412">MRCPHCQSASTTERSDRTAHGYRRFRCRECRRGFNERTGSVLNRLQLPSDVVFLIVLWRLRLKLSLRDLAEILLLRGLVFSHEAVRDWEAKLAPLLTEALRQRRKGKIGRSWYVDETYLKVAGQWQDLYRAIDSDGNLVDVFLSPTRDQVAARAFFRSAIEVTGILPETITSDKHSGYPPAVEEVFGEDVEHRTSKYKNNHLEQDHRGVKGRTRPMRGFKSSGSAARFCRAYDEVRNFLRPSTRRKQHVPAARRRAIHVQRVAALRDMLAVA</sequence>
<evidence type="ECO:0000313" key="5">
    <source>
        <dbReference type="EMBL" id="QCO05858.1"/>
    </source>
</evidence>
<dbReference type="InterPro" id="IPR047930">
    <property type="entry name" value="Transpos_IS6"/>
</dbReference>